<feature type="compositionally biased region" description="Acidic residues" evidence="1">
    <location>
        <begin position="1"/>
        <end position="10"/>
    </location>
</feature>
<organism evidence="2 3">
    <name type="scientific">Eleutherodactylus coqui</name>
    <name type="common">Puerto Rican coqui</name>
    <dbReference type="NCBI Taxonomy" id="57060"/>
    <lineage>
        <taxon>Eukaryota</taxon>
        <taxon>Metazoa</taxon>
        <taxon>Chordata</taxon>
        <taxon>Craniata</taxon>
        <taxon>Vertebrata</taxon>
        <taxon>Euteleostomi</taxon>
        <taxon>Amphibia</taxon>
        <taxon>Batrachia</taxon>
        <taxon>Anura</taxon>
        <taxon>Neobatrachia</taxon>
        <taxon>Hyloidea</taxon>
        <taxon>Eleutherodactylidae</taxon>
        <taxon>Eleutherodactylinae</taxon>
        <taxon>Eleutherodactylus</taxon>
        <taxon>Eleutherodactylus</taxon>
    </lineage>
</organism>
<evidence type="ECO:0000256" key="1">
    <source>
        <dbReference type="SAM" id="MobiDB-lite"/>
    </source>
</evidence>
<dbReference type="EMBL" id="WNTK01006912">
    <property type="protein sequence ID" value="KAG9463417.1"/>
    <property type="molecule type" value="Genomic_DNA"/>
</dbReference>
<feature type="region of interest" description="Disordered" evidence="1">
    <location>
        <begin position="50"/>
        <end position="71"/>
    </location>
</feature>
<proteinExistence type="predicted"/>
<keyword evidence="3" id="KW-1185">Reference proteome</keyword>
<feature type="non-terminal residue" evidence="2">
    <location>
        <position position="1"/>
    </location>
</feature>
<gene>
    <name evidence="2" type="ORF">GDO78_021773</name>
</gene>
<feature type="compositionally biased region" description="Polar residues" evidence="1">
    <location>
        <begin position="14"/>
        <end position="32"/>
    </location>
</feature>
<reference evidence="2" key="1">
    <citation type="thesis" date="2020" institute="ProQuest LLC" country="789 East Eisenhower Parkway, Ann Arbor, MI, USA">
        <title>Comparative Genomics and Chromosome Evolution.</title>
        <authorList>
            <person name="Mudd A.B."/>
        </authorList>
    </citation>
    <scope>NUCLEOTIDE SEQUENCE</scope>
    <source>
        <strain evidence="2">HN-11 Male</strain>
        <tissue evidence="2">Kidney and liver</tissue>
    </source>
</reference>
<sequence length="71" mass="7707">GEEYGYDDVDTEHLSQPVNSGEVTAQGNNGQLGPSLEDVLHLSDEQNVSISENQDEIHLSVDPDYDDSMSA</sequence>
<dbReference type="AlphaFoldDB" id="A0A8J6C539"/>
<comment type="caution">
    <text evidence="2">The sequence shown here is derived from an EMBL/GenBank/DDBJ whole genome shotgun (WGS) entry which is preliminary data.</text>
</comment>
<feature type="region of interest" description="Disordered" evidence="1">
    <location>
        <begin position="1"/>
        <end position="36"/>
    </location>
</feature>
<name>A0A8J6C539_ELECQ</name>
<protein>
    <submittedName>
        <fullName evidence="2">Uncharacterized protein</fullName>
    </submittedName>
</protein>
<dbReference type="Proteomes" id="UP000770717">
    <property type="component" value="Unassembled WGS sequence"/>
</dbReference>
<accession>A0A8J6C539</accession>
<evidence type="ECO:0000313" key="2">
    <source>
        <dbReference type="EMBL" id="KAG9463417.1"/>
    </source>
</evidence>
<evidence type="ECO:0000313" key="3">
    <source>
        <dbReference type="Proteomes" id="UP000770717"/>
    </source>
</evidence>